<comment type="caution">
    <text evidence="1">The sequence shown here is derived from an EMBL/GenBank/DDBJ whole genome shotgun (WGS) entry which is preliminary data.</text>
</comment>
<name>A0A967AK70_9FLAO</name>
<gene>
    <name evidence="1" type="ORF">G7034_11255</name>
</gene>
<accession>A0A967AK70</accession>
<organism evidence="1 2">
    <name type="scientific">Psychroflexus maritimus</name>
    <dbReference type="NCBI Taxonomy" id="2714865"/>
    <lineage>
        <taxon>Bacteria</taxon>
        <taxon>Pseudomonadati</taxon>
        <taxon>Bacteroidota</taxon>
        <taxon>Flavobacteriia</taxon>
        <taxon>Flavobacteriales</taxon>
        <taxon>Flavobacteriaceae</taxon>
        <taxon>Psychroflexus</taxon>
    </lineage>
</organism>
<dbReference type="AlphaFoldDB" id="A0A967AK70"/>
<evidence type="ECO:0000313" key="2">
    <source>
        <dbReference type="Proteomes" id="UP000643701"/>
    </source>
</evidence>
<dbReference type="EMBL" id="JAANAS010000105">
    <property type="protein sequence ID" value="NGZ90825.1"/>
    <property type="molecule type" value="Genomic_DNA"/>
</dbReference>
<dbReference type="Proteomes" id="UP000643701">
    <property type="component" value="Unassembled WGS sequence"/>
</dbReference>
<sequence>MSEELKTERLFKKKSLGLQITKERLEFFNERENKSYSFLIKDLKTKEGTAMGTRVCFYFGKNQLT</sequence>
<protein>
    <submittedName>
        <fullName evidence="1">Uncharacterized protein</fullName>
    </submittedName>
</protein>
<dbReference type="RefSeq" id="WP_166401058.1">
    <property type="nucleotide sequence ID" value="NZ_JAANAS010000105.1"/>
</dbReference>
<proteinExistence type="predicted"/>
<reference evidence="1" key="1">
    <citation type="submission" date="2020-03" db="EMBL/GenBank/DDBJ databases">
        <title>Psychroflexus Maritimus sp. nov., isolate from marine sediment.</title>
        <authorList>
            <person name="Zhong Y.-L."/>
        </authorList>
    </citation>
    <scope>NUCLEOTIDE SEQUENCE</scope>
    <source>
        <strain evidence="1">C1</strain>
    </source>
</reference>
<evidence type="ECO:0000313" key="1">
    <source>
        <dbReference type="EMBL" id="NGZ90825.1"/>
    </source>
</evidence>
<keyword evidence="2" id="KW-1185">Reference proteome</keyword>